<evidence type="ECO:0000313" key="4">
    <source>
        <dbReference type="Proteomes" id="UP001597110"/>
    </source>
</evidence>
<feature type="region of interest" description="Disordered" evidence="1">
    <location>
        <begin position="30"/>
        <end position="107"/>
    </location>
</feature>
<accession>A0ABW2YF82</accession>
<organism evidence="3 4">
    <name type="scientific">Lysobacter brunescens</name>
    <dbReference type="NCBI Taxonomy" id="262323"/>
    <lineage>
        <taxon>Bacteria</taxon>
        <taxon>Pseudomonadati</taxon>
        <taxon>Pseudomonadota</taxon>
        <taxon>Gammaproteobacteria</taxon>
        <taxon>Lysobacterales</taxon>
        <taxon>Lysobacteraceae</taxon>
        <taxon>Lysobacter</taxon>
    </lineage>
</organism>
<evidence type="ECO:0000256" key="2">
    <source>
        <dbReference type="SAM" id="SignalP"/>
    </source>
</evidence>
<feature type="chain" id="PRO_5046518542" evidence="2">
    <location>
        <begin position="32"/>
        <end position="333"/>
    </location>
</feature>
<comment type="caution">
    <text evidence="3">The sequence shown here is derived from an EMBL/GenBank/DDBJ whole genome shotgun (WGS) entry which is preliminary data.</text>
</comment>
<keyword evidence="2" id="KW-0732">Signal</keyword>
<gene>
    <name evidence="3" type="ORF">ACFQ0E_15640</name>
</gene>
<evidence type="ECO:0000313" key="3">
    <source>
        <dbReference type="EMBL" id="MFD0727027.1"/>
    </source>
</evidence>
<protein>
    <submittedName>
        <fullName evidence="3">Copper resistance protein B</fullName>
    </submittedName>
</protein>
<reference evidence="4" key="1">
    <citation type="journal article" date="2019" name="Int. J. Syst. Evol. Microbiol.">
        <title>The Global Catalogue of Microorganisms (GCM) 10K type strain sequencing project: providing services to taxonomists for standard genome sequencing and annotation.</title>
        <authorList>
            <consortium name="The Broad Institute Genomics Platform"/>
            <consortium name="The Broad Institute Genome Sequencing Center for Infectious Disease"/>
            <person name="Wu L."/>
            <person name="Ma J."/>
        </authorList>
    </citation>
    <scope>NUCLEOTIDE SEQUENCE [LARGE SCALE GENOMIC DNA]</scope>
    <source>
        <strain evidence="4">CCUG 55585</strain>
    </source>
</reference>
<feature type="compositionally biased region" description="Basic and acidic residues" evidence="1">
    <location>
        <begin position="35"/>
        <end position="47"/>
    </location>
</feature>
<feature type="compositionally biased region" description="Basic and acidic residues" evidence="1">
    <location>
        <begin position="64"/>
        <end position="92"/>
    </location>
</feature>
<name>A0ABW2YF82_9GAMM</name>
<dbReference type="RefSeq" id="WP_386825375.1">
    <property type="nucleotide sequence ID" value="NZ_JBHTIF010000003.1"/>
</dbReference>
<dbReference type="EMBL" id="JBHTIF010000003">
    <property type="protein sequence ID" value="MFD0727027.1"/>
    <property type="molecule type" value="Genomic_DNA"/>
</dbReference>
<dbReference type="Pfam" id="PF05275">
    <property type="entry name" value="CopB"/>
    <property type="match status" value="1"/>
</dbReference>
<evidence type="ECO:0000256" key="1">
    <source>
        <dbReference type="SAM" id="MobiDB-lite"/>
    </source>
</evidence>
<feature type="signal peptide" evidence="2">
    <location>
        <begin position="1"/>
        <end position="31"/>
    </location>
</feature>
<dbReference type="InterPro" id="IPR007939">
    <property type="entry name" value="Cu-R_B_prcur"/>
</dbReference>
<proteinExistence type="predicted"/>
<keyword evidence="4" id="KW-1185">Reference proteome</keyword>
<dbReference type="Proteomes" id="UP001597110">
    <property type="component" value="Unassembled WGS sequence"/>
</dbReference>
<sequence length="333" mass="36656">MTARTTTRPFTRLSALALALLAFVPLHGVHAQSHGGHDEHGHAHQHQENPPAKPESPPKAPATDVDHSKMDHSGMDHSTMDHSGIDHSKHASPDASQPKTPIPPITDADRAAANRPLRHTMSHGSSLHRFYRVDRLEAWDADHGTGLHWEAEAWIGTDTDRLWIRSAGEREAGETHAADLELLYGRSISAWWDVVAGVRHDFKPGDSRSFAAVGVMGLAPQKFEVEATFYAGEGGQTALVLEAERELLLTNRLILQPSIEVELHGRTKVERGIGSGLGGIEAGLRLRYEITRRFAPYVGIVHERSVGRTADLQREEGEGTEETRAVIGMRVWF</sequence>
<feature type="compositionally biased region" description="Pro residues" evidence="1">
    <location>
        <begin position="51"/>
        <end position="60"/>
    </location>
</feature>